<feature type="region of interest" description="Disordered" evidence="3">
    <location>
        <begin position="151"/>
        <end position="278"/>
    </location>
</feature>
<dbReference type="Pfam" id="PF08879">
    <property type="entry name" value="WRC"/>
    <property type="match status" value="1"/>
</dbReference>
<dbReference type="PANTHER" id="PTHR34680:SF3">
    <property type="entry name" value="EXPRESSED PROTEIN"/>
    <property type="match status" value="1"/>
</dbReference>
<proteinExistence type="predicted"/>
<feature type="compositionally biased region" description="Basic and acidic residues" evidence="3">
    <location>
        <begin position="219"/>
        <end position="230"/>
    </location>
</feature>
<feature type="compositionally biased region" description="Acidic residues" evidence="3">
    <location>
        <begin position="236"/>
        <end position="257"/>
    </location>
</feature>
<evidence type="ECO:0000256" key="2">
    <source>
        <dbReference type="PROSITE-ProRule" id="PRU01002"/>
    </source>
</evidence>
<organism evidence="5 6">
    <name type="scientific">Rehmannia glutinosa</name>
    <name type="common">Chinese foxglove</name>
    <dbReference type="NCBI Taxonomy" id="99300"/>
    <lineage>
        <taxon>Eukaryota</taxon>
        <taxon>Viridiplantae</taxon>
        <taxon>Streptophyta</taxon>
        <taxon>Embryophyta</taxon>
        <taxon>Tracheophyta</taxon>
        <taxon>Spermatophyta</taxon>
        <taxon>Magnoliopsida</taxon>
        <taxon>eudicotyledons</taxon>
        <taxon>Gunneridae</taxon>
        <taxon>Pentapetalae</taxon>
        <taxon>asterids</taxon>
        <taxon>lamiids</taxon>
        <taxon>Lamiales</taxon>
        <taxon>Orobanchaceae</taxon>
        <taxon>Rehmannieae</taxon>
        <taxon>Rehmannia</taxon>
    </lineage>
</organism>
<feature type="compositionally biased region" description="Basic residues" evidence="3">
    <location>
        <begin position="261"/>
        <end position="278"/>
    </location>
</feature>
<accession>A0ABR0W1J5</accession>
<sequence>MRIRKHAKISPLLYAAASLKPGTVLQTHVCQLNQSPWDVMKFSPPSTPPPPPPPSQANGDGVSGGNGSLGNHVSVVERELNRWRQWEYSDDTAAEKAEEPPPPLPPPPPAPAEKNEKKNLCCKTDGKSWQCQREASKGNSLCDHHLSLVKSYNNSSHHASKKSEKLPVEARRRTTRPKKAPTTSSSSNPHEFYYYSGFGPRWGKKRGENKNNASSMPNNHDHEDEIDPHTKFGFGDLDEDSDSTEYEEDDEDDDEEMRDNGKKRVRKPIKARSLKSLM</sequence>
<evidence type="ECO:0000259" key="4">
    <source>
        <dbReference type="PROSITE" id="PS51667"/>
    </source>
</evidence>
<evidence type="ECO:0000256" key="1">
    <source>
        <dbReference type="ARBA" id="ARBA00023242"/>
    </source>
</evidence>
<dbReference type="EMBL" id="JABTTQ020000142">
    <property type="protein sequence ID" value="KAK6141493.1"/>
    <property type="molecule type" value="Genomic_DNA"/>
</dbReference>
<feature type="compositionally biased region" description="Basic and acidic residues" evidence="3">
    <location>
        <begin position="161"/>
        <end position="172"/>
    </location>
</feature>
<feature type="compositionally biased region" description="Pro residues" evidence="3">
    <location>
        <begin position="100"/>
        <end position="111"/>
    </location>
</feature>
<protein>
    <recommendedName>
        <fullName evidence="4">WRC domain-containing protein</fullName>
    </recommendedName>
</protein>
<feature type="region of interest" description="Disordered" evidence="3">
    <location>
        <begin position="92"/>
        <end position="117"/>
    </location>
</feature>
<dbReference type="Proteomes" id="UP001318860">
    <property type="component" value="Unassembled WGS sequence"/>
</dbReference>
<feature type="domain" description="WRC" evidence="4">
    <location>
        <begin position="115"/>
        <end position="159"/>
    </location>
</feature>
<dbReference type="InterPro" id="IPR014977">
    <property type="entry name" value="WRC_dom"/>
</dbReference>
<dbReference type="PROSITE" id="PS51667">
    <property type="entry name" value="WRC"/>
    <property type="match status" value="1"/>
</dbReference>
<keyword evidence="1" id="KW-0539">Nucleus</keyword>
<gene>
    <name evidence="5" type="ORF">DH2020_024771</name>
</gene>
<keyword evidence="6" id="KW-1185">Reference proteome</keyword>
<evidence type="ECO:0000313" key="5">
    <source>
        <dbReference type="EMBL" id="KAK6141493.1"/>
    </source>
</evidence>
<reference evidence="5 6" key="1">
    <citation type="journal article" date="2021" name="Comput. Struct. Biotechnol. J.">
        <title>De novo genome assembly of the potent medicinal plant Rehmannia glutinosa using nanopore technology.</title>
        <authorList>
            <person name="Ma L."/>
            <person name="Dong C."/>
            <person name="Song C."/>
            <person name="Wang X."/>
            <person name="Zheng X."/>
            <person name="Niu Y."/>
            <person name="Chen S."/>
            <person name="Feng W."/>
        </authorList>
    </citation>
    <scope>NUCLEOTIDE SEQUENCE [LARGE SCALE GENOMIC DNA]</scope>
    <source>
        <strain evidence="5">DH-2019</strain>
    </source>
</reference>
<dbReference type="PANTHER" id="PTHR34680">
    <property type="entry name" value="EXPRESSED PROTEIN"/>
    <property type="match status" value="1"/>
</dbReference>
<name>A0ABR0W1J5_REHGL</name>
<feature type="compositionally biased region" description="Pro residues" evidence="3">
    <location>
        <begin position="45"/>
        <end position="55"/>
    </location>
</feature>
<comment type="caution">
    <text evidence="2">Lacks conserved residue(s) required for the propagation of feature annotation.</text>
</comment>
<evidence type="ECO:0000256" key="3">
    <source>
        <dbReference type="SAM" id="MobiDB-lite"/>
    </source>
</evidence>
<feature type="region of interest" description="Disordered" evidence="3">
    <location>
        <begin position="39"/>
        <end position="76"/>
    </location>
</feature>
<comment type="caution">
    <text evidence="5">The sequence shown here is derived from an EMBL/GenBank/DDBJ whole genome shotgun (WGS) entry which is preliminary data.</text>
</comment>
<evidence type="ECO:0000313" key="6">
    <source>
        <dbReference type="Proteomes" id="UP001318860"/>
    </source>
</evidence>